<keyword evidence="1" id="KW-0808">Transferase</keyword>
<gene>
    <name evidence="1" type="ORF">JCM19300_2690</name>
</gene>
<dbReference type="Pfam" id="PF07494">
    <property type="entry name" value="Reg_prop"/>
    <property type="match status" value="2"/>
</dbReference>
<organism evidence="1 2">
    <name type="scientific">Algibacter lectus</name>
    <dbReference type="NCBI Taxonomy" id="221126"/>
    <lineage>
        <taxon>Bacteria</taxon>
        <taxon>Pseudomonadati</taxon>
        <taxon>Bacteroidota</taxon>
        <taxon>Flavobacteriia</taxon>
        <taxon>Flavobacteriales</taxon>
        <taxon>Flavobacteriaceae</taxon>
        <taxon>Algibacter</taxon>
    </lineage>
</organism>
<dbReference type="SUPFAM" id="SSF63829">
    <property type="entry name" value="Calcium-dependent phosphotriesterase"/>
    <property type="match status" value="1"/>
</dbReference>
<dbReference type="AlphaFoldDB" id="A0A090VJX2"/>
<sequence>MIFMSIFKTTITYICLIITFFTLNISFSQSNSLNFHELDIHGVLFNKKVNVLFKDSYGYLWIGSNSGLYRYDGHDLEEYQYDVFDANSIPNNNINSIIEDAHKNLWIGSESYLIHYNRKKTSLKVF</sequence>
<dbReference type="InterPro" id="IPR011110">
    <property type="entry name" value="Reg_prop"/>
</dbReference>
<evidence type="ECO:0000313" key="1">
    <source>
        <dbReference type="EMBL" id="GAL63654.1"/>
    </source>
</evidence>
<dbReference type="EMBL" id="BBNQ01000013">
    <property type="protein sequence ID" value="GAL63654.1"/>
    <property type="molecule type" value="Genomic_DNA"/>
</dbReference>
<accession>A0A090VJX2</accession>
<dbReference type="InterPro" id="IPR015943">
    <property type="entry name" value="WD40/YVTN_repeat-like_dom_sf"/>
</dbReference>
<dbReference type="Gene3D" id="2.130.10.10">
    <property type="entry name" value="YVTN repeat-like/Quinoprotein amine dehydrogenase"/>
    <property type="match status" value="1"/>
</dbReference>
<dbReference type="GO" id="GO:0016301">
    <property type="term" value="F:kinase activity"/>
    <property type="evidence" value="ECO:0007669"/>
    <property type="project" value="UniProtKB-KW"/>
</dbReference>
<comment type="caution">
    <text evidence="1">The sequence shown here is derived from an EMBL/GenBank/DDBJ whole genome shotgun (WGS) entry which is preliminary data.</text>
</comment>
<dbReference type="Proteomes" id="UP000029644">
    <property type="component" value="Unassembled WGS sequence"/>
</dbReference>
<protein>
    <submittedName>
        <fullName evidence="1">Two-component system sensor histidine kinase/response</fullName>
    </submittedName>
</protein>
<evidence type="ECO:0000313" key="2">
    <source>
        <dbReference type="Proteomes" id="UP000029644"/>
    </source>
</evidence>
<name>A0A090VJX2_9FLAO</name>
<keyword evidence="1" id="KW-0418">Kinase</keyword>
<reference evidence="1 2" key="1">
    <citation type="journal article" date="2014" name="Genome Announc.">
        <title>Draft Genome Sequences of Marine Flavobacterium Algibacter lectus Strains SS8 and NR4.</title>
        <authorList>
            <person name="Takatani N."/>
            <person name="Nakanishi M."/>
            <person name="Meirelles P."/>
            <person name="Mino S."/>
            <person name="Suda W."/>
            <person name="Oshima K."/>
            <person name="Hattori M."/>
            <person name="Ohkuma M."/>
            <person name="Hosokawa M."/>
            <person name="Miyashita K."/>
            <person name="Thompson F.L."/>
            <person name="Niwa A."/>
            <person name="Sawabe T."/>
            <person name="Sawabe T."/>
        </authorList>
    </citation>
    <scope>NUCLEOTIDE SEQUENCE [LARGE SCALE GENOMIC DNA]</scope>
    <source>
        <strain evidence="1 2">JCM 19300</strain>
    </source>
</reference>
<proteinExistence type="predicted"/>